<keyword evidence="1" id="KW-0732">Signal</keyword>
<keyword evidence="3" id="KW-1185">Reference proteome</keyword>
<sequence length="432" mass="47761">MNSRKKISVLLISSIALSSGFIQTPVMADTSQTEHVGDIINYSPEMMASGEGINPRKIVDRSSIKEITTLYRESEKIELDSSKILDNYDLYLNFANNVTIGFRTKELDGDYLGYCTTGGQIVPFKTKENIAVKILEIIRNTNKFTDYYDDGQSIREGDSVAKAIELSRASYSSAENVVITGVDGIADSLASAPLSSFLKAPVLVTEKESLRSDLEAEIKRLGAKNIYFTSGNNVISSGIKDKLKKNGYNINDLSSRNRYETAEKIAQYLISEDGSGEKTILINGKNYADAPSISAFSYEHRAPILLTNGKILRKETFDIIKKNENLLIVGGYNSIPEAMQNKLSDNYIKNARLDGKNRYETSRNIVSGLFTDTDKLLIADGNKDLAAGIISAGYCVKNDRPLLLIKKGDKNNALLKDKGVMYLSIKSYENLH</sequence>
<evidence type="ECO:0000313" key="3">
    <source>
        <dbReference type="Proteomes" id="UP000241434"/>
    </source>
</evidence>
<proteinExistence type="predicted"/>
<organism evidence="2 3">
    <name type="scientific">Peptostreptococcus russellii</name>
    <dbReference type="NCBI Taxonomy" id="215200"/>
    <lineage>
        <taxon>Bacteria</taxon>
        <taxon>Bacillati</taxon>
        <taxon>Bacillota</taxon>
        <taxon>Clostridia</taxon>
        <taxon>Peptostreptococcales</taxon>
        <taxon>Peptostreptococcaceae</taxon>
        <taxon>Peptostreptococcus</taxon>
    </lineage>
</organism>
<reference evidence="2" key="1">
    <citation type="thesis" date="2015" institute="Rutgers" country="The State University of New Jersey, 14 College Farm Rd., New Brunswick, NJ, USA">
        <title>Ammonia toxicity in bacteria and its implications for treatment of and resource recovery from highly nitrogenous organic wastes.</title>
        <authorList>
            <person name="Luther A.K."/>
        </authorList>
    </citation>
    <scope>NUCLEOTIDE SEQUENCE</scope>
    <source>
        <strain evidence="2">RT-10B</strain>
    </source>
</reference>
<evidence type="ECO:0000313" key="2">
    <source>
        <dbReference type="EMBL" id="PSJ31635.1"/>
    </source>
</evidence>
<dbReference type="InterPro" id="IPR007253">
    <property type="entry name" value="Cell_wall-bd_2"/>
</dbReference>
<evidence type="ECO:0000256" key="1">
    <source>
        <dbReference type="SAM" id="SignalP"/>
    </source>
</evidence>
<dbReference type="AlphaFoldDB" id="A0A2P7Q0Z2"/>
<dbReference type="Pfam" id="PF04122">
    <property type="entry name" value="CW_binding_2"/>
    <property type="match status" value="3"/>
</dbReference>
<dbReference type="PANTHER" id="PTHR30032:SF8">
    <property type="entry name" value="GERMINATION-SPECIFIC N-ACETYLMURAMOYL-L-ALANINE AMIDASE"/>
    <property type="match status" value="1"/>
</dbReference>
<dbReference type="EMBL" id="JYGE01000003">
    <property type="protein sequence ID" value="PSJ31635.1"/>
    <property type="molecule type" value="Genomic_DNA"/>
</dbReference>
<dbReference type="RefSeq" id="WP_106776371.1">
    <property type="nucleotide sequence ID" value="NZ_JBGGGQ010000001.1"/>
</dbReference>
<gene>
    <name evidence="2" type="ORF">UF10_03095</name>
</gene>
<feature type="signal peptide" evidence="1">
    <location>
        <begin position="1"/>
        <end position="28"/>
    </location>
</feature>
<accession>A0A2P7Q0Z2</accession>
<evidence type="ECO:0008006" key="4">
    <source>
        <dbReference type="Google" id="ProtNLM"/>
    </source>
</evidence>
<dbReference type="OrthoDB" id="1750691at2"/>
<feature type="chain" id="PRO_5015154749" description="Cell wall binding repeat 2" evidence="1">
    <location>
        <begin position="29"/>
        <end position="432"/>
    </location>
</feature>
<dbReference type="PANTHER" id="PTHR30032">
    <property type="entry name" value="N-ACETYLMURAMOYL-L-ALANINE AMIDASE-RELATED"/>
    <property type="match status" value="1"/>
</dbReference>
<protein>
    <recommendedName>
        <fullName evidence="4">Cell wall binding repeat 2</fullName>
    </recommendedName>
</protein>
<dbReference type="Gene3D" id="3.40.50.12090">
    <property type="match status" value="2"/>
</dbReference>
<dbReference type="InterPro" id="IPR051922">
    <property type="entry name" value="Bact_Sporulation_Assoc"/>
</dbReference>
<comment type="caution">
    <text evidence="2">The sequence shown here is derived from an EMBL/GenBank/DDBJ whole genome shotgun (WGS) entry which is preliminary data.</text>
</comment>
<dbReference type="Proteomes" id="UP000241434">
    <property type="component" value="Unassembled WGS sequence"/>
</dbReference>
<name>A0A2P7Q0Z2_9FIRM</name>